<dbReference type="AlphaFoldDB" id="A0A9D9DCH6"/>
<dbReference type="PANTHER" id="PTHR12586:SF1">
    <property type="entry name" value="CDP-DIACYLGLYCEROL--GLYCEROL-3-PHOSPHATE 3-PHOSPHATIDYLTRANSFERASE, MITOCHONDRIAL"/>
    <property type="match status" value="1"/>
</dbReference>
<dbReference type="EMBL" id="JADINH010000174">
    <property type="protein sequence ID" value="MBO8416477.1"/>
    <property type="molecule type" value="Genomic_DNA"/>
</dbReference>
<reference evidence="9" key="1">
    <citation type="submission" date="2020-10" db="EMBL/GenBank/DDBJ databases">
        <authorList>
            <person name="Gilroy R."/>
        </authorList>
    </citation>
    <scope>NUCLEOTIDE SEQUENCE</scope>
    <source>
        <strain evidence="9">17213</strain>
    </source>
</reference>
<dbReference type="SUPFAM" id="SSF56024">
    <property type="entry name" value="Phospholipase D/nuclease"/>
    <property type="match status" value="2"/>
</dbReference>
<dbReference type="GO" id="GO:0032049">
    <property type="term" value="P:cardiolipin biosynthetic process"/>
    <property type="evidence" value="ECO:0007669"/>
    <property type="project" value="InterPro"/>
</dbReference>
<keyword evidence="4" id="KW-0677">Repeat</keyword>
<comment type="caution">
    <text evidence="9">The sequence shown here is derived from an EMBL/GenBank/DDBJ whole genome shotgun (WGS) entry which is preliminary data.</text>
</comment>
<reference evidence="9" key="2">
    <citation type="journal article" date="2021" name="PeerJ">
        <title>Extensive microbial diversity within the chicken gut microbiome revealed by metagenomics and culture.</title>
        <authorList>
            <person name="Gilroy R."/>
            <person name="Ravi A."/>
            <person name="Getino M."/>
            <person name="Pursley I."/>
            <person name="Horton D.L."/>
            <person name="Alikhan N.F."/>
            <person name="Baker D."/>
            <person name="Gharbi K."/>
            <person name="Hall N."/>
            <person name="Watson M."/>
            <person name="Adriaenssens E.M."/>
            <person name="Foster-Nyarko E."/>
            <person name="Jarju S."/>
            <person name="Secka A."/>
            <person name="Antonio M."/>
            <person name="Oren A."/>
            <person name="Chaudhuri R.R."/>
            <person name="La Ragione R."/>
            <person name="Hildebrand F."/>
            <person name="Pallen M.J."/>
        </authorList>
    </citation>
    <scope>NUCLEOTIDE SEQUENCE</scope>
    <source>
        <strain evidence="9">17213</strain>
    </source>
</reference>
<keyword evidence="7" id="KW-1208">Phospholipid metabolism</keyword>
<evidence type="ECO:0000256" key="6">
    <source>
        <dbReference type="ARBA" id="ARBA00023209"/>
    </source>
</evidence>
<sequence>MFFFKKSLPTSLYCQTKLKQLPCIPVKANNYTILERPEHFHQRMLELIKAARRRITMTLLYLQDDEAGREILDALYAAQKEHPQLHIRIYVDFHRAQRGLIGQDKSAGNAALYYKKAEGCSHPPAVYGVPVKKRELFGVMHLKGCVFDDTVLYSGASVNDVYLDYNGRYRLDRYHEIVSRELADCMDDFATKAFHINFAVQDFSQGQVRPTREIKDEIKQLRRHLTEVHYNYKAGRIHDDEVGITPLVGLGKRANQLNRTILWCITAAKHEIFLCTPYFNPPKSLLVALEDALQRGVKVTIVAGDKKANDFYISDPQKFSAIGAIPYIYEQNLREFMQKYQDKVASGDLKVMLWTDGDNTYHLKGMFIDRSYALITGNNLNPRAWALDLENGLLVHDPHRLMREKFVHEQQFILRHTKRIQDFTAIDSLESYPEQVRRILEKVRRFKASLIIKQLL</sequence>
<dbReference type="InterPro" id="IPR025202">
    <property type="entry name" value="PLD-like_dom"/>
</dbReference>
<dbReference type="Gene3D" id="3.30.870.10">
    <property type="entry name" value="Endonuclease Chain A"/>
    <property type="match status" value="2"/>
</dbReference>
<proteinExistence type="inferred from homology"/>
<keyword evidence="3 9" id="KW-0808">Transferase</keyword>
<evidence type="ECO:0000313" key="9">
    <source>
        <dbReference type="EMBL" id="MBO8416477.1"/>
    </source>
</evidence>
<dbReference type="InterPro" id="IPR001736">
    <property type="entry name" value="PLipase_D/transphosphatidylase"/>
</dbReference>
<evidence type="ECO:0000313" key="10">
    <source>
        <dbReference type="Proteomes" id="UP000823631"/>
    </source>
</evidence>
<keyword evidence="6" id="KW-0594">Phospholipid biosynthesis</keyword>
<keyword evidence="2" id="KW-0444">Lipid biosynthesis</keyword>
<keyword evidence="5" id="KW-0443">Lipid metabolism</keyword>
<dbReference type="PANTHER" id="PTHR12586">
    <property type="entry name" value="CDP-DIACYLGLYCEROL--SERINE O-PHOSPHATIDYLTRANSFERASE"/>
    <property type="match status" value="1"/>
</dbReference>
<name>A0A9D9DCH6_9GAMM</name>
<protein>
    <submittedName>
        <fullName evidence="9">CDP-diacylglycerol--serine O-phosphatidyltransferase</fullName>
        <ecNumber evidence="9">2.7.8.8</ecNumber>
    </submittedName>
</protein>
<evidence type="ECO:0000256" key="2">
    <source>
        <dbReference type="ARBA" id="ARBA00022516"/>
    </source>
</evidence>
<evidence type="ECO:0000256" key="4">
    <source>
        <dbReference type="ARBA" id="ARBA00022737"/>
    </source>
</evidence>
<dbReference type="Proteomes" id="UP000823631">
    <property type="component" value="Unassembled WGS sequence"/>
</dbReference>
<dbReference type="EC" id="2.7.8.8" evidence="9"/>
<comment type="similarity">
    <text evidence="1">Belongs to the CDP-alcohol phosphatidyltransferase class-II family.</text>
</comment>
<dbReference type="SMART" id="SM00155">
    <property type="entry name" value="PLDc"/>
    <property type="match status" value="2"/>
</dbReference>
<organism evidence="9 10">
    <name type="scientific">Candidatus Avisuccinivibrio stercorigallinarum</name>
    <dbReference type="NCBI Taxonomy" id="2840704"/>
    <lineage>
        <taxon>Bacteria</taxon>
        <taxon>Pseudomonadati</taxon>
        <taxon>Pseudomonadota</taxon>
        <taxon>Gammaproteobacteria</taxon>
        <taxon>Aeromonadales</taxon>
        <taxon>Succinivibrionaceae</taxon>
        <taxon>Succinivibrionaceae incertae sedis</taxon>
        <taxon>Candidatus Avisuccinivibrio</taxon>
    </lineage>
</organism>
<dbReference type="GO" id="GO:0005829">
    <property type="term" value="C:cytosol"/>
    <property type="evidence" value="ECO:0007669"/>
    <property type="project" value="TreeGrafter"/>
</dbReference>
<evidence type="ECO:0000256" key="5">
    <source>
        <dbReference type="ARBA" id="ARBA00023098"/>
    </source>
</evidence>
<dbReference type="GO" id="GO:0003882">
    <property type="term" value="F:CDP-diacylglycerol-serine O-phosphatidyltransferase activity"/>
    <property type="evidence" value="ECO:0007669"/>
    <property type="project" value="UniProtKB-EC"/>
</dbReference>
<dbReference type="PROSITE" id="PS50035">
    <property type="entry name" value="PLD"/>
    <property type="match status" value="1"/>
</dbReference>
<evidence type="ECO:0000256" key="7">
    <source>
        <dbReference type="ARBA" id="ARBA00023264"/>
    </source>
</evidence>
<evidence type="ECO:0000259" key="8">
    <source>
        <dbReference type="PROSITE" id="PS50035"/>
    </source>
</evidence>
<accession>A0A9D9DCH6</accession>
<dbReference type="NCBIfam" id="NF006946">
    <property type="entry name" value="PRK09428.1"/>
    <property type="match status" value="1"/>
</dbReference>
<dbReference type="PIRSF" id="PIRSF000850">
    <property type="entry name" value="Phospholipase_D_PSS"/>
    <property type="match status" value="1"/>
</dbReference>
<evidence type="ECO:0000256" key="3">
    <source>
        <dbReference type="ARBA" id="ARBA00022679"/>
    </source>
</evidence>
<dbReference type="GO" id="GO:0008444">
    <property type="term" value="F:CDP-diacylglycerol-glycerol-3-phosphate 3-phosphatidyltransferase activity"/>
    <property type="evidence" value="ECO:0007669"/>
    <property type="project" value="InterPro"/>
</dbReference>
<gene>
    <name evidence="9" type="primary">pssA</name>
    <name evidence="9" type="ORF">IAB19_08870</name>
</gene>
<dbReference type="InterPro" id="IPR016270">
    <property type="entry name" value="PGS1"/>
</dbReference>
<feature type="domain" description="PLD phosphodiesterase" evidence="8">
    <location>
        <begin position="357"/>
        <end position="384"/>
    </location>
</feature>
<evidence type="ECO:0000256" key="1">
    <source>
        <dbReference type="ARBA" id="ARBA00010682"/>
    </source>
</evidence>
<dbReference type="Pfam" id="PF13091">
    <property type="entry name" value="PLDc_2"/>
    <property type="match status" value="2"/>
</dbReference>